<evidence type="ECO:0000313" key="3">
    <source>
        <dbReference type="EMBL" id="RSM79420.1"/>
    </source>
</evidence>
<dbReference type="InterPro" id="IPR044857">
    <property type="entry name" value="T7SS_EccB_R1"/>
</dbReference>
<dbReference type="NCBIfam" id="TIGR03919">
    <property type="entry name" value="T7SS_EccB"/>
    <property type="match status" value="1"/>
</dbReference>
<keyword evidence="2" id="KW-0472">Membrane</keyword>
<dbReference type="InterPro" id="IPR007795">
    <property type="entry name" value="T7SS_EccB"/>
</dbReference>
<keyword evidence="2" id="KW-1133">Transmembrane helix</keyword>
<feature type="region of interest" description="Disordered" evidence="1">
    <location>
        <begin position="571"/>
        <end position="596"/>
    </location>
</feature>
<reference evidence="3 4" key="1">
    <citation type="submission" date="2018-05" db="EMBL/GenBank/DDBJ databases">
        <title>Evolution of GPA BGCs.</title>
        <authorList>
            <person name="Waglechner N."/>
            <person name="Wright G.D."/>
        </authorList>
    </citation>
    <scope>NUCLEOTIDE SEQUENCE [LARGE SCALE GENOMIC DNA]</scope>
    <source>
        <strain evidence="3 4">A82846</strain>
    </source>
</reference>
<dbReference type="PANTHER" id="PTHR40765:SF2">
    <property type="entry name" value="ESX-2 SECRETION SYSTEM ATPASE ECCB2"/>
    <property type="match status" value="1"/>
</dbReference>
<dbReference type="AlphaFoldDB" id="A0A428Z2A8"/>
<protein>
    <submittedName>
        <fullName evidence="3">Type VII secretion protein EccB</fullName>
    </submittedName>
</protein>
<feature type="compositionally biased region" description="Basic and acidic residues" evidence="1">
    <location>
        <begin position="83"/>
        <end position="105"/>
    </location>
</feature>
<organism evidence="3 4">
    <name type="scientific">Kibdelosporangium aridum</name>
    <dbReference type="NCBI Taxonomy" id="2030"/>
    <lineage>
        <taxon>Bacteria</taxon>
        <taxon>Bacillati</taxon>
        <taxon>Actinomycetota</taxon>
        <taxon>Actinomycetes</taxon>
        <taxon>Pseudonocardiales</taxon>
        <taxon>Pseudonocardiaceae</taxon>
        <taxon>Kibdelosporangium</taxon>
    </lineage>
</organism>
<accession>A0A428Z2A8</accession>
<keyword evidence="2" id="KW-0812">Transmembrane</keyword>
<dbReference type="Pfam" id="PF05108">
    <property type="entry name" value="T7SS_ESX1_EccB"/>
    <property type="match status" value="1"/>
</dbReference>
<dbReference type="GO" id="GO:0005576">
    <property type="term" value="C:extracellular region"/>
    <property type="evidence" value="ECO:0007669"/>
    <property type="project" value="TreeGrafter"/>
</dbReference>
<dbReference type="PANTHER" id="PTHR40765">
    <property type="entry name" value="ESX-2 SECRETION SYSTEM ATPASE ECCB2"/>
    <property type="match status" value="1"/>
</dbReference>
<evidence type="ECO:0000256" key="2">
    <source>
        <dbReference type="SAM" id="Phobius"/>
    </source>
</evidence>
<feature type="region of interest" description="Disordered" evidence="1">
    <location>
        <begin position="71"/>
        <end position="108"/>
    </location>
</feature>
<dbReference type="EMBL" id="QHKI01000033">
    <property type="protein sequence ID" value="RSM79420.1"/>
    <property type="molecule type" value="Genomic_DNA"/>
</dbReference>
<evidence type="ECO:0000313" key="4">
    <source>
        <dbReference type="Proteomes" id="UP000287547"/>
    </source>
</evidence>
<sequence length="771" mass="81712">MTQDERLKVLQPQAQRSAGVDLQCRREALAVSYHSDGRSVSVRRVDHLEAGHLFFPPQPGENTFVHFEQRQDHDQNTQGQEGPPDRVTQDRTRDHRADPGFDRHRSPSGFHLLTTKRAAKVKPVSQERGPEAVASTRDQLEAYTYEGRRQVTSLMVGSDEAIADPRRRINRVTIGSVVIAILVMAGFGIAGFLGGGRGPDLPESGAVLLKGSGDRYVVVDGRVHPALNLASALLTGGGTLTEVRQRALDTKPRGLPIGIPGAPDALPTKQQLTNGPWTMCVVPSQSMSVPPAVTLVIGDPAPAEGVLGKNAGTIVQDPAQQHWLIAHGRRFKFTGNSQVVLGLQRASAARIPAEALNTIPQGPDLAEPALPDGRDRAPSFTLPVSAATGDVAQADGQHFVVQSDGLSPISEPAFLLLAAGGSRKLTLPSAAVFSAPQSKRPVPDQRGWPDEVPEVTDLERDHPLCVSTTPGEPAGDAAWQVRVSAPPSVPRRTPVGSKSGDVPGIVSEVVIAPGTGALVRGTSAAGQDGVYTLVTDAGQRYPSAHRGRCTPAPVRPGRNQERAVAVRVAAPGRPGARPGRGRQGIHRNELVPGPGNDPGLQIAGQGRDLAHRSIATHTGDHHGIRGDPHGEHKRVAQNTDAVDSAGVVAESAAEITSELCGGHGRPMQLRSHPIGTERPRLEPGDALRTRIGHVLPQRHGEIARVDPSGSAGRVQQHAAALDLLCRWQNLGTGQPLAIRLCPAAKPAEAERNTGRGRPADCPIGMDRWSAW</sequence>
<proteinExistence type="predicted"/>
<name>A0A428Z2A8_KIBAR</name>
<feature type="region of interest" description="Disordered" evidence="1">
    <location>
        <begin position="660"/>
        <end position="682"/>
    </location>
</feature>
<comment type="caution">
    <text evidence="3">The sequence shown here is derived from an EMBL/GenBank/DDBJ whole genome shotgun (WGS) entry which is preliminary data.</text>
</comment>
<feature type="transmembrane region" description="Helical" evidence="2">
    <location>
        <begin position="172"/>
        <end position="194"/>
    </location>
</feature>
<dbReference type="Proteomes" id="UP000287547">
    <property type="component" value="Unassembled WGS sequence"/>
</dbReference>
<dbReference type="Gene3D" id="3.30.2390.20">
    <property type="entry name" value="Type VII secretion system EccB, repeat 1 domain"/>
    <property type="match status" value="1"/>
</dbReference>
<dbReference type="OrthoDB" id="3847604at2"/>
<evidence type="ECO:0000256" key="1">
    <source>
        <dbReference type="SAM" id="MobiDB-lite"/>
    </source>
</evidence>
<feature type="region of interest" description="Disordered" evidence="1">
    <location>
        <begin position="542"/>
        <end position="561"/>
    </location>
</feature>
<gene>
    <name evidence="3" type="primary">eccB</name>
    <name evidence="3" type="ORF">DMH04_31990</name>
</gene>